<dbReference type="Proteomes" id="UP000021816">
    <property type="component" value="Unassembled WGS sequence"/>
</dbReference>
<evidence type="ECO:0000256" key="1">
    <source>
        <dbReference type="SAM" id="Coils"/>
    </source>
</evidence>
<evidence type="ECO:0000313" key="3">
    <source>
        <dbReference type="Proteomes" id="UP000021816"/>
    </source>
</evidence>
<dbReference type="PATRIC" id="fig|1454003.3.peg.2840"/>
<proteinExistence type="predicted"/>
<name>A0A011N878_9PROT</name>
<feature type="coiled-coil region" evidence="1">
    <location>
        <begin position="2"/>
        <end position="36"/>
    </location>
</feature>
<dbReference type="EMBL" id="JEMX01000065">
    <property type="protein sequence ID" value="EXI78793.1"/>
    <property type="molecule type" value="Genomic_DNA"/>
</dbReference>
<protein>
    <submittedName>
        <fullName evidence="2">Uncharacterized protein</fullName>
    </submittedName>
</protein>
<comment type="caution">
    <text evidence="2">The sequence shown here is derived from an EMBL/GenBank/DDBJ whole genome shotgun (WGS) entry which is preliminary data.</text>
</comment>
<reference evidence="2 3" key="1">
    <citation type="submission" date="2014-02" db="EMBL/GenBank/DDBJ databases">
        <title>Expanding our view of genomic diversity in Candidatus Accumulibacter clades.</title>
        <authorList>
            <person name="Skennerton C.T."/>
            <person name="Barr J.J."/>
            <person name="Slater F.R."/>
            <person name="Bond P.L."/>
            <person name="Tyson G.W."/>
        </authorList>
    </citation>
    <scope>NUCLEOTIDE SEQUENCE [LARGE SCALE GENOMIC DNA]</scope>
    <source>
        <strain evidence="3">BA-92</strain>
    </source>
</reference>
<accession>A0A011N878</accession>
<sequence>MESRLRKRLDELRSEYDNGRKTLDELEGQAANVRATLLRIAGAVQVLEEMLGERQLTGESALPPRAVENNQ</sequence>
<organism evidence="2 3">
    <name type="scientific">Candidatus Accumulibacter appositus</name>
    <dbReference type="NCBI Taxonomy" id="1454003"/>
    <lineage>
        <taxon>Bacteria</taxon>
        <taxon>Pseudomonadati</taxon>
        <taxon>Pseudomonadota</taxon>
        <taxon>Betaproteobacteria</taxon>
        <taxon>Candidatus Accumulibacter</taxon>
    </lineage>
</organism>
<dbReference type="STRING" id="1454003.AW10_02783"/>
<dbReference type="AlphaFoldDB" id="A0A011N878"/>
<gene>
    <name evidence="2" type="ORF">AW10_02783</name>
</gene>
<keyword evidence="1" id="KW-0175">Coiled coil</keyword>
<evidence type="ECO:0000313" key="2">
    <source>
        <dbReference type="EMBL" id="EXI78793.1"/>
    </source>
</evidence>